<evidence type="ECO:0000259" key="3">
    <source>
        <dbReference type="PROSITE" id="PS50924"/>
    </source>
</evidence>
<feature type="region of interest" description="Disordered" evidence="1">
    <location>
        <begin position="418"/>
        <end position="437"/>
    </location>
</feature>
<dbReference type="PROSITE" id="PS50924">
    <property type="entry name" value="MHYT"/>
    <property type="match status" value="1"/>
</dbReference>
<feature type="transmembrane region" description="Helical" evidence="2">
    <location>
        <begin position="234"/>
        <end position="254"/>
    </location>
</feature>
<dbReference type="EMBL" id="PVQB02000249">
    <property type="protein sequence ID" value="KAF4340074.1"/>
    <property type="molecule type" value="Genomic_DNA"/>
</dbReference>
<dbReference type="OrthoDB" id="264015at2759"/>
<feature type="transmembrane region" description="Helical" evidence="2">
    <location>
        <begin position="95"/>
        <end position="116"/>
    </location>
</feature>
<sequence>MAGEALLEQYQGHIVPKAYNAGYLALSYLISLVGAASTLELINRRSWFTGFWNHLILCSSAVTMGGIAIWCMHFIGNTALTLADGQAEIQIAYSSGMTVLSFFMPVLVLLAAFYAIGITNRIAWWRVITAGILCGCAICGMHYLGNASIKNYQCIYKPAYIVGAAIIAVVASTVALAMFFIFQSLSSSSWWKRTISAIVLAGAVSSMHWCASVGTEYRLLRLRKLEKGSRTGTAVAVICLSFTACIIIAGSAILRARTIKQTALRAQQIEIAAVVFNKDGHILVNSNGVFPNTVVTDFFIGKNDKERFNTAHPQFHWMFQASRNWTGISGLINGMKQHLAQLPHKSRHKDPRKGIQLIDDDGELIEGYQVIFRELFCVAASTLSDRLDEPLTSIGVLWDEILPKRSVANPAYLQALETHHDQSAESSQTTSTAESHLEKGVSIELENEIDGRGALMFLVRRLTSEDEVKRLELGGYRFVDPGQVCNDARNHLQMQISSTEFELKLRDMKLFINQHHRIKPGVHLGLFAVQDGFNESQVLVQKGARDILPLTPLPIKTLDDSHIAIVRGLVGLPVVEVIQRLRTSGASARSPDEELFAYHLSNAIHSLHELAQEPLYHDAVLSPTILRLPFGIDGDDADETVIMALRLQISHPVVSSGPNCQWVPLNFFTMRQVLEQSRQEFVRVLHQDFDPLNMPASRANNGLTSGPLSTLRRLKGTETPGHVKGKKSMIGLGSSSKDSTRSSSTINLCPPGNSEAHNERLPSTDTVDIYPPERHFTSHQQSFLNGGIVVFQEVTVQVEKKKYEPVNELALQWSHDSVTEPPRTHQRQGHKEDGVPITTEIELQPAGRGTNEVSVESRWLHSFGRADNNITTIASFIDALIKESGDSTT</sequence>
<feature type="compositionally biased region" description="Polar residues" evidence="1">
    <location>
        <begin position="698"/>
        <end position="708"/>
    </location>
</feature>
<feature type="domain" description="MHYT" evidence="3">
    <location>
        <begin position="19"/>
        <end position="218"/>
    </location>
</feature>
<keyword evidence="2" id="KW-1133">Transmembrane helix</keyword>
<dbReference type="PANTHER" id="PTHR35152">
    <property type="entry name" value="DOMAIN SIGNALLING PROTEIN, PUTATIVE (AFU_ORTHOLOGUE AFUA_5G11310)-RELATED"/>
    <property type="match status" value="1"/>
</dbReference>
<dbReference type="PANTHER" id="PTHR35152:SF1">
    <property type="entry name" value="DOMAIN SIGNALLING PROTEIN, PUTATIVE (AFU_ORTHOLOGUE AFUA_5G11310)-RELATED"/>
    <property type="match status" value="1"/>
</dbReference>
<feature type="compositionally biased region" description="Low complexity" evidence="1">
    <location>
        <begin position="734"/>
        <end position="744"/>
    </location>
</feature>
<evidence type="ECO:0000256" key="2">
    <source>
        <dbReference type="SAM" id="Phobius"/>
    </source>
</evidence>
<name>A0A9P5AK62_9HYPO</name>
<feature type="compositionally biased region" description="Low complexity" evidence="1">
    <location>
        <begin position="424"/>
        <end position="434"/>
    </location>
</feature>
<protein>
    <submittedName>
        <fullName evidence="4">Signaling ykoW</fullName>
    </submittedName>
</protein>
<evidence type="ECO:0000313" key="4">
    <source>
        <dbReference type="EMBL" id="KAF4340074.1"/>
    </source>
</evidence>
<keyword evidence="2" id="KW-0812">Transmembrane</keyword>
<comment type="caution">
    <text evidence="4">The sequence shown here is derived from an EMBL/GenBank/DDBJ whole genome shotgun (WGS) entry which is preliminary data.</text>
</comment>
<gene>
    <name evidence="4" type="ORF">FBEOM_6009</name>
</gene>
<evidence type="ECO:0000313" key="5">
    <source>
        <dbReference type="Proteomes" id="UP000730481"/>
    </source>
</evidence>
<dbReference type="Proteomes" id="UP000730481">
    <property type="component" value="Unassembled WGS sequence"/>
</dbReference>
<reference evidence="4" key="1">
    <citation type="journal article" date="2017" name="Mycologia">
        <title>Fusarium algeriense, sp. nov., a novel toxigenic crown rot pathogen of durum wheat from Algeria is nested in the Fusarium burgessii species complex.</title>
        <authorList>
            <person name="Laraba I."/>
            <person name="Keddad A."/>
            <person name="Boureghda H."/>
            <person name="Abdallah N."/>
            <person name="Vaughan M.M."/>
            <person name="Proctor R.H."/>
            <person name="Busman M."/>
            <person name="O'Donnell K."/>
        </authorList>
    </citation>
    <scope>NUCLEOTIDE SEQUENCE</scope>
    <source>
        <strain evidence="4">NRRL 25174</strain>
    </source>
</reference>
<feature type="transmembrane region" description="Helical" evidence="2">
    <location>
        <begin position="54"/>
        <end position="75"/>
    </location>
</feature>
<feature type="region of interest" description="Disordered" evidence="1">
    <location>
        <begin position="696"/>
        <end position="763"/>
    </location>
</feature>
<evidence type="ECO:0000256" key="1">
    <source>
        <dbReference type="SAM" id="MobiDB-lite"/>
    </source>
</evidence>
<dbReference type="AlphaFoldDB" id="A0A9P5AK62"/>
<keyword evidence="5" id="KW-1185">Reference proteome</keyword>
<feature type="transmembrane region" description="Helical" evidence="2">
    <location>
        <begin position="123"/>
        <end position="144"/>
    </location>
</feature>
<proteinExistence type="predicted"/>
<dbReference type="Pfam" id="PF03707">
    <property type="entry name" value="MHYT"/>
    <property type="match status" value="2"/>
</dbReference>
<feature type="transmembrane region" description="Helical" evidence="2">
    <location>
        <begin position="20"/>
        <end position="42"/>
    </location>
</feature>
<accession>A0A9P5AK62</accession>
<keyword evidence="2" id="KW-0472">Membrane</keyword>
<feature type="transmembrane region" description="Helical" evidence="2">
    <location>
        <begin position="159"/>
        <end position="182"/>
    </location>
</feature>
<reference evidence="4" key="2">
    <citation type="submission" date="2020-02" db="EMBL/GenBank/DDBJ databases">
        <title>Identification and distribution of gene clusters putatively required for synthesis of sphingolipid metabolism inhibitors in phylogenetically diverse species of the filamentous fungus Fusarium.</title>
        <authorList>
            <person name="Kim H.-S."/>
            <person name="Busman M."/>
            <person name="Brown D.W."/>
            <person name="Divon H."/>
            <person name="Uhlig S."/>
            <person name="Proctor R.H."/>
        </authorList>
    </citation>
    <scope>NUCLEOTIDE SEQUENCE</scope>
    <source>
        <strain evidence="4">NRRL 25174</strain>
    </source>
</reference>
<organism evidence="4 5">
    <name type="scientific">Fusarium beomiforme</name>
    <dbReference type="NCBI Taxonomy" id="44412"/>
    <lineage>
        <taxon>Eukaryota</taxon>
        <taxon>Fungi</taxon>
        <taxon>Dikarya</taxon>
        <taxon>Ascomycota</taxon>
        <taxon>Pezizomycotina</taxon>
        <taxon>Sordariomycetes</taxon>
        <taxon>Hypocreomycetidae</taxon>
        <taxon>Hypocreales</taxon>
        <taxon>Nectriaceae</taxon>
        <taxon>Fusarium</taxon>
        <taxon>Fusarium burgessii species complex</taxon>
    </lineage>
</organism>
<dbReference type="InterPro" id="IPR005330">
    <property type="entry name" value="MHYT_dom"/>
</dbReference>